<keyword evidence="6" id="KW-1185">Reference proteome</keyword>
<keyword evidence="3" id="KW-0998">Cell outer membrane</keyword>
<dbReference type="SMART" id="SM00965">
    <property type="entry name" value="STN"/>
    <property type="match status" value="1"/>
</dbReference>
<keyword evidence="5" id="KW-0675">Receptor</keyword>
<dbReference type="SUPFAM" id="SSF74653">
    <property type="entry name" value="TolA/TonB C-terminal domain"/>
    <property type="match status" value="1"/>
</dbReference>
<evidence type="ECO:0000256" key="3">
    <source>
        <dbReference type="ARBA" id="ARBA00023237"/>
    </source>
</evidence>
<accession>A0A5E4Y201</accession>
<dbReference type="PROSITE" id="PS51257">
    <property type="entry name" value="PROKAR_LIPOPROTEIN"/>
    <property type="match status" value="1"/>
</dbReference>
<dbReference type="Proteomes" id="UP000343317">
    <property type="component" value="Unassembled WGS sequence"/>
</dbReference>
<dbReference type="AlphaFoldDB" id="A0A5E4Y201"/>
<organism evidence="5 6">
    <name type="scientific">Pandoraea horticolens</name>
    <dbReference type="NCBI Taxonomy" id="2508298"/>
    <lineage>
        <taxon>Bacteria</taxon>
        <taxon>Pseudomonadati</taxon>
        <taxon>Pseudomonadota</taxon>
        <taxon>Betaproteobacteria</taxon>
        <taxon>Burkholderiales</taxon>
        <taxon>Burkholderiaceae</taxon>
        <taxon>Pandoraea</taxon>
    </lineage>
</organism>
<dbReference type="InterPro" id="IPR011662">
    <property type="entry name" value="Secretin/TonB_short_N"/>
</dbReference>
<feature type="domain" description="Secretin/TonB short N-terminal" evidence="4">
    <location>
        <begin position="70"/>
        <end position="124"/>
    </location>
</feature>
<sequence>MTADRASTSWLALAGCSIFLALTSALSPVRANPAIGQVAPVQETESRIDFDIPALALTEALQRYGATARQPALYRSEILAGQISTAVQGRYSPEAALHKLLEGTGLTAEKFNMGQSSAFILKSASDSAAVPSPNGLGNLTGYPGFVQARVWQALCGNPLTVPGRYRAVLRFELDASGHIQHPRLIGSTGDRRRDIAVLETLRDLRMDAVPPKDIAQPVTMLLLPRDAEFGMSCDADPAARAGS</sequence>
<dbReference type="EMBL" id="CABPSM010000015">
    <property type="protein sequence ID" value="VVE42664.1"/>
    <property type="molecule type" value="Genomic_DNA"/>
</dbReference>
<keyword evidence="2" id="KW-0472">Membrane</keyword>
<proteinExistence type="predicted"/>
<protein>
    <submittedName>
        <fullName evidence="5">Ferripyoverdine receptor</fullName>
    </submittedName>
</protein>
<name>A0A5E4Y201_9BURK</name>
<evidence type="ECO:0000259" key="4">
    <source>
        <dbReference type="SMART" id="SM00965"/>
    </source>
</evidence>
<evidence type="ECO:0000313" key="6">
    <source>
        <dbReference type="Proteomes" id="UP000343317"/>
    </source>
</evidence>
<dbReference type="GO" id="GO:0019867">
    <property type="term" value="C:outer membrane"/>
    <property type="evidence" value="ECO:0007669"/>
    <property type="project" value="InterPro"/>
</dbReference>
<keyword evidence="1" id="KW-0813">Transport</keyword>
<reference evidence="5 6" key="1">
    <citation type="submission" date="2019-08" db="EMBL/GenBank/DDBJ databases">
        <authorList>
            <person name="Peeters C."/>
        </authorList>
    </citation>
    <scope>NUCLEOTIDE SEQUENCE [LARGE SCALE GENOMIC DNA]</scope>
    <source>
        <strain evidence="5 6">LMG 31112</strain>
    </source>
</reference>
<evidence type="ECO:0000256" key="2">
    <source>
        <dbReference type="ARBA" id="ARBA00023136"/>
    </source>
</evidence>
<dbReference type="Gene3D" id="3.55.50.30">
    <property type="match status" value="1"/>
</dbReference>
<evidence type="ECO:0000313" key="5">
    <source>
        <dbReference type="EMBL" id="VVE42664.1"/>
    </source>
</evidence>
<gene>
    <name evidence="5" type="primary">fpvA_1</name>
    <name evidence="5" type="ORF">PHO31112_04229</name>
</gene>
<evidence type="ECO:0000256" key="1">
    <source>
        <dbReference type="ARBA" id="ARBA00022448"/>
    </source>
</evidence>
<dbReference type="RefSeq" id="WP_150622693.1">
    <property type="nucleotide sequence ID" value="NZ_CABPSM010000015.1"/>
</dbReference>